<evidence type="ECO:0000313" key="2">
    <source>
        <dbReference type="EMBL" id="OWZ14380.1"/>
    </source>
</evidence>
<evidence type="ECO:0008006" key="4">
    <source>
        <dbReference type="Google" id="ProtNLM"/>
    </source>
</evidence>
<protein>
    <recommendedName>
        <fullName evidence="4">Eukaryotic/viral aspartic protease</fullName>
    </recommendedName>
</protein>
<dbReference type="Proteomes" id="UP000198211">
    <property type="component" value="Unassembled WGS sequence"/>
</dbReference>
<evidence type="ECO:0000256" key="1">
    <source>
        <dbReference type="SAM" id="MobiDB-lite"/>
    </source>
</evidence>
<dbReference type="AlphaFoldDB" id="A0A225WC17"/>
<comment type="caution">
    <text evidence="2">The sequence shown here is derived from an EMBL/GenBank/DDBJ whole genome shotgun (WGS) entry which is preliminary data.</text>
</comment>
<dbReference type="OrthoDB" id="167584at2759"/>
<accession>A0A225WC17</accession>
<keyword evidence="3" id="KW-1185">Reference proteome</keyword>
<gene>
    <name evidence="2" type="ORF">PHMEG_00012153</name>
</gene>
<dbReference type="EMBL" id="NBNE01001350">
    <property type="protein sequence ID" value="OWZ14380.1"/>
    <property type="molecule type" value="Genomic_DNA"/>
</dbReference>
<reference evidence="3" key="1">
    <citation type="submission" date="2017-03" db="EMBL/GenBank/DDBJ databases">
        <title>Phytopthora megakarya and P. palmivora, two closely related causual agents of cacao black pod achieved similar genome size and gene model numbers by different mechanisms.</title>
        <authorList>
            <person name="Ali S."/>
            <person name="Shao J."/>
            <person name="Larry D.J."/>
            <person name="Kronmiller B."/>
            <person name="Shen D."/>
            <person name="Strem M.D."/>
            <person name="Melnick R.L."/>
            <person name="Guiltinan M.J."/>
            <person name="Tyler B.M."/>
            <person name="Meinhardt L.W."/>
            <person name="Bailey B.A."/>
        </authorList>
    </citation>
    <scope>NUCLEOTIDE SEQUENCE [LARGE SCALE GENOMIC DNA]</scope>
    <source>
        <strain evidence="3">zdho120</strain>
    </source>
</reference>
<feature type="compositionally biased region" description="Low complexity" evidence="1">
    <location>
        <begin position="24"/>
        <end position="34"/>
    </location>
</feature>
<evidence type="ECO:0000313" key="3">
    <source>
        <dbReference type="Proteomes" id="UP000198211"/>
    </source>
</evidence>
<proteinExistence type="predicted"/>
<name>A0A225WC17_9STRA</name>
<organism evidence="2 3">
    <name type="scientific">Phytophthora megakarya</name>
    <dbReference type="NCBI Taxonomy" id="4795"/>
    <lineage>
        <taxon>Eukaryota</taxon>
        <taxon>Sar</taxon>
        <taxon>Stramenopiles</taxon>
        <taxon>Oomycota</taxon>
        <taxon>Peronosporomycetes</taxon>
        <taxon>Peronosporales</taxon>
        <taxon>Peronosporaceae</taxon>
        <taxon>Phytophthora</taxon>
    </lineage>
</organism>
<feature type="region of interest" description="Disordered" evidence="1">
    <location>
        <begin position="18"/>
        <end position="52"/>
    </location>
</feature>
<sequence length="143" mass="16328">MSESRKVSARKATLWRRCDDGDNYDSSSSGSQDSLDNDDGSGAAASKPTIDGTTAVYQTTSAVEKFNETDPEENRVNWWGRFTVMAAPGSWLNKMKIHQFRSRVPATIRDWYDQLPKSTRRNWKRLSTKFHKLYYLSTGSYAE</sequence>